<evidence type="ECO:0000313" key="3">
    <source>
        <dbReference type="EMBL" id="NMP25780.1"/>
    </source>
</evidence>
<reference evidence="3 4" key="1">
    <citation type="submission" date="2020-01" db="EMBL/GenBank/DDBJ databases">
        <authorList>
            <person name="Lee S.D."/>
        </authorList>
    </citation>
    <scope>NUCLEOTIDE SEQUENCE [LARGE SCALE GENOMIC DNA]</scope>
    <source>
        <strain evidence="3 4">SAP-1</strain>
    </source>
</reference>
<dbReference type="PANTHER" id="PTHR34406">
    <property type="entry name" value="PROTEIN YCEI"/>
    <property type="match status" value="1"/>
</dbReference>
<sequence>MTRIAPVIALGFFIHPLSLYASPTSYSINTQQTTIALSWHAFGDTSKASMGKVTGEITLDAGNEREDRIDVTIPLTTLEASNSLLTFQMKSRLFFDAESYPNIAFTSSRVVALGNGHFRVFGTLAVKNVTRPVILNAILEGKNNEFSDTENIFLHASTAISRSAFKMDSFAALVDDTVTINIEIQARPHQAT</sequence>
<dbReference type="Gene3D" id="2.40.128.110">
    <property type="entry name" value="Lipid/polyisoprenoid-binding, YceI-like"/>
    <property type="match status" value="1"/>
</dbReference>
<dbReference type="SUPFAM" id="SSF101874">
    <property type="entry name" value="YceI-like"/>
    <property type="match status" value="1"/>
</dbReference>
<accession>A0A848MFA0</accession>
<dbReference type="SMART" id="SM00867">
    <property type="entry name" value="YceI"/>
    <property type="match status" value="1"/>
</dbReference>
<protein>
    <submittedName>
        <fullName evidence="3">YceI family protein</fullName>
    </submittedName>
</protein>
<comment type="caution">
    <text evidence="3">The sequence shown here is derived from an EMBL/GenBank/DDBJ whole genome shotgun (WGS) entry which is preliminary data.</text>
</comment>
<feature type="chain" id="PRO_5032596791" evidence="1">
    <location>
        <begin position="22"/>
        <end position="192"/>
    </location>
</feature>
<dbReference type="RefSeq" id="WP_169401458.1">
    <property type="nucleotide sequence ID" value="NZ_JAADJU010000001.1"/>
</dbReference>
<keyword evidence="1" id="KW-0732">Signal</keyword>
<evidence type="ECO:0000256" key="1">
    <source>
        <dbReference type="SAM" id="SignalP"/>
    </source>
</evidence>
<organism evidence="3 4">
    <name type="scientific">Rouxiella aceris</name>
    <dbReference type="NCBI Taxonomy" id="2703884"/>
    <lineage>
        <taxon>Bacteria</taxon>
        <taxon>Pseudomonadati</taxon>
        <taxon>Pseudomonadota</taxon>
        <taxon>Gammaproteobacteria</taxon>
        <taxon>Enterobacterales</taxon>
        <taxon>Yersiniaceae</taxon>
        <taxon>Rouxiella</taxon>
    </lineage>
</organism>
<feature type="signal peptide" evidence="1">
    <location>
        <begin position="1"/>
        <end position="21"/>
    </location>
</feature>
<dbReference type="InterPro" id="IPR007372">
    <property type="entry name" value="Lipid/polyisoprenoid-bd_YceI"/>
</dbReference>
<reference evidence="3 4" key="2">
    <citation type="submission" date="2020-06" db="EMBL/GenBank/DDBJ databases">
        <title>Polyphasic characterization of a Rahnella strain isolated from tree sap.</title>
        <authorList>
            <person name="Kim I.S."/>
        </authorList>
    </citation>
    <scope>NUCLEOTIDE SEQUENCE [LARGE SCALE GENOMIC DNA]</scope>
    <source>
        <strain evidence="3 4">SAP-1</strain>
    </source>
</reference>
<feature type="domain" description="Lipid/polyisoprenoid-binding YceI-like" evidence="2">
    <location>
        <begin position="25"/>
        <end position="187"/>
    </location>
</feature>
<gene>
    <name evidence="3" type="ORF">GW590_02665</name>
</gene>
<proteinExistence type="predicted"/>
<dbReference type="Proteomes" id="UP000585363">
    <property type="component" value="Unassembled WGS sequence"/>
</dbReference>
<keyword evidence="4" id="KW-1185">Reference proteome</keyword>
<dbReference type="InterPro" id="IPR036761">
    <property type="entry name" value="TTHA0802/YceI-like_sf"/>
</dbReference>
<evidence type="ECO:0000259" key="2">
    <source>
        <dbReference type="SMART" id="SM00867"/>
    </source>
</evidence>
<evidence type="ECO:0000313" key="4">
    <source>
        <dbReference type="Proteomes" id="UP000585363"/>
    </source>
</evidence>
<dbReference type="AlphaFoldDB" id="A0A848MFA0"/>
<dbReference type="Pfam" id="PF04264">
    <property type="entry name" value="YceI"/>
    <property type="match status" value="1"/>
</dbReference>
<dbReference type="PANTHER" id="PTHR34406:SF1">
    <property type="entry name" value="PROTEIN YCEI"/>
    <property type="match status" value="1"/>
</dbReference>
<name>A0A848MFA0_9GAMM</name>
<dbReference type="EMBL" id="JAADJU010000001">
    <property type="protein sequence ID" value="NMP25780.1"/>
    <property type="molecule type" value="Genomic_DNA"/>
</dbReference>